<keyword evidence="1" id="KW-0143">Chaperone</keyword>
<evidence type="ECO:0000256" key="3">
    <source>
        <dbReference type="SAM" id="Phobius"/>
    </source>
</evidence>
<dbReference type="RefSeq" id="WP_003742540.1">
    <property type="nucleotide sequence ID" value="NZ_ACDX02000006.1"/>
</dbReference>
<accession>D2ZW81</accession>
<dbReference type="eggNOG" id="COG3671">
    <property type="taxonomic scope" value="Bacteria"/>
</dbReference>
<evidence type="ECO:0000313" key="6">
    <source>
        <dbReference type="Proteomes" id="UP000003344"/>
    </source>
</evidence>
<dbReference type="InterPro" id="IPR051948">
    <property type="entry name" value="Hsp70_co-chaperone_J-domain"/>
</dbReference>
<dbReference type="eggNOG" id="COG0484">
    <property type="taxonomic scope" value="Bacteria"/>
</dbReference>
<dbReference type="PROSITE" id="PS00636">
    <property type="entry name" value="DNAJ_1"/>
    <property type="match status" value="1"/>
</dbReference>
<dbReference type="GO" id="GO:0051787">
    <property type="term" value="F:misfolded protein binding"/>
    <property type="evidence" value="ECO:0007669"/>
    <property type="project" value="TreeGrafter"/>
</dbReference>
<keyword evidence="3" id="KW-0812">Transmembrane</keyword>
<dbReference type="InterPro" id="IPR036869">
    <property type="entry name" value="J_dom_sf"/>
</dbReference>
<dbReference type="EMBL" id="ACDX02000006">
    <property type="protein sequence ID" value="EFC88825.1"/>
    <property type="molecule type" value="Genomic_DNA"/>
</dbReference>
<dbReference type="PANTHER" id="PTHR44360:SF1">
    <property type="entry name" value="DNAJ HOMOLOG SUBFAMILY B MEMBER 9"/>
    <property type="match status" value="1"/>
</dbReference>
<feature type="domain" description="J" evidence="4">
    <location>
        <begin position="5"/>
        <end position="70"/>
    </location>
</feature>
<reference evidence="5 6" key="1">
    <citation type="submission" date="2009-10" db="EMBL/GenBank/DDBJ databases">
        <authorList>
            <person name="Weinstock G."/>
            <person name="Sodergren E."/>
            <person name="Clifton S."/>
            <person name="Fulton L."/>
            <person name="Fulton B."/>
            <person name="Courtney L."/>
            <person name="Fronick C."/>
            <person name="Harrison M."/>
            <person name="Strong C."/>
            <person name="Farmer C."/>
            <person name="Delahaunty K."/>
            <person name="Markovic C."/>
            <person name="Hall O."/>
            <person name="Minx P."/>
            <person name="Tomlinson C."/>
            <person name="Mitreva M."/>
            <person name="Nelson J."/>
            <person name="Hou S."/>
            <person name="Wollam A."/>
            <person name="Pepin K.H."/>
            <person name="Johnson M."/>
            <person name="Bhonagiri V."/>
            <person name="Nash W.E."/>
            <person name="Warren W."/>
            <person name="Chinwalla A."/>
            <person name="Mardis E.R."/>
            <person name="Wilson R.K."/>
        </authorList>
    </citation>
    <scope>NUCLEOTIDE SEQUENCE [LARGE SCALE GENOMIC DNA]</scope>
    <source>
        <strain evidence="6">ATCC 25996 / DSM 4631 / NCTC 10774 / M26</strain>
    </source>
</reference>
<dbReference type="AlphaFoldDB" id="D2ZW81"/>
<comment type="caution">
    <text evidence="5">The sequence shown here is derived from an EMBL/GenBank/DDBJ whole genome shotgun (WGS) entry which is preliminary data.</text>
</comment>
<evidence type="ECO:0000256" key="2">
    <source>
        <dbReference type="SAM" id="MobiDB-lite"/>
    </source>
</evidence>
<dbReference type="GO" id="GO:0036503">
    <property type="term" value="P:ERAD pathway"/>
    <property type="evidence" value="ECO:0007669"/>
    <property type="project" value="TreeGrafter"/>
</dbReference>
<dbReference type="GO" id="GO:0051087">
    <property type="term" value="F:protein-folding chaperone binding"/>
    <property type="evidence" value="ECO:0007669"/>
    <property type="project" value="TreeGrafter"/>
</dbReference>
<gene>
    <name evidence="5" type="ORF">NEIMUCOT_04874</name>
</gene>
<dbReference type="PANTHER" id="PTHR44360">
    <property type="entry name" value="DNAJ HOMOLOG SUBFAMILY B MEMBER 9"/>
    <property type="match status" value="1"/>
</dbReference>
<organism evidence="5 6">
    <name type="scientific">Neisseria mucosa (strain ATCC 25996 / DSM 4631 / NCTC 10774 / M26)</name>
    <dbReference type="NCBI Taxonomy" id="546266"/>
    <lineage>
        <taxon>Bacteria</taxon>
        <taxon>Pseudomonadati</taxon>
        <taxon>Pseudomonadota</taxon>
        <taxon>Betaproteobacteria</taxon>
        <taxon>Neisseriales</taxon>
        <taxon>Neisseriaceae</taxon>
        <taxon>Neisseria</taxon>
    </lineage>
</organism>
<evidence type="ECO:0000256" key="1">
    <source>
        <dbReference type="ARBA" id="ARBA00023186"/>
    </source>
</evidence>
<dbReference type="PRINTS" id="PR00625">
    <property type="entry name" value="JDOMAIN"/>
</dbReference>
<dbReference type="STRING" id="546266.NEIMUCOT_04874"/>
<dbReference type="PROSITE" id="PS50076">
    <property type="entry name" value="DNAJ_2"/>
    <property type="match status" value="1"/>
</dbReference>
<evidence type="ECO:0000313" key="5">
    <source>
        <dbReference type="EMBL" id="EFC88825.1"/>
    </source>
</evidence>
<feature type="transmembrane region" description="Helical" evidence="3">
    <location>
        <begin position="105"/>
        <end position="132"/>
    </location>
</feature>
<dbReference type="InterPro" id="IPR001623">
    <property type="entry name" value="DnaJ_domain"/>
</dbReference>
<feature type="compositionally biased region" description="Low complexity" evidence="2">
    <location>
        <begin position="77"/>
        <end position="93"/>
    </location>
</feature>
<name>D2ZW81_NEIM2</name>
<dbReference type="InterPro" id="IPR018253">
    <property type="entry name" value="DnaJ_domain_CS"/>
</dbReference>
<keyword evidence="3" id="KW-1133">Transmembrane helix</keyword>
<dbReference type="CDD" id="cd06257">
    <property type="entry name" value="DnaJ"/>
    <property type="match status" value="1"/>
</dbReference>
<proteinExistence type="predicted"/>
<evidence type="ECO:0000259" key="4">
    <source>
        <dbReference type="PROSITE" id="PS50076"/>
    </source>
</evidence>
<dbReference type="Gene3D" id="1.10.287.110">
    <property type="entry name" value="DnaJ domain"/>
    <property type="match status" value="1"/>
</dbReference>
<feature type="transmembrane region" description="Helical" evidence="3">
    <location>
        <begin position="152"/>
        <end position="185"/>
    </location>
</feature>
<feature type="region of interest" description="Disordered" evidence="2">
    <location>
        <begin position="74"/>
        <end position="93"/>
    </location>
</feature>
<keyword evidence="3" id="KW-0472">Membrane</keyword>
<dbReference type="Pfam" id="PF00226">
    <property type="entry name" value="DnaJ"/>
    <property type="match status" value="1"/>
</dbReference>
<dbReference type="Proteomes" id="UP000003344">
    <property type="component" value="Unassembled WGS sequence"/>
</dbReference>
<protein>
    <submittedName>
        <fullName evidence="5">DnaJ domain protein</fullName>
    </submittedName>
</protein>
<dbReference type="SMART" id="SM00271">
    <property type="entry name" value="DnaJ"/>
    <property type="match status" value="1"/>
</dbReference>
<dbReference type="SUPFAM" id="SSF46565">
    <property type="entry name" value="Chaperone J-domain"/>
    <property type="match status" value="1"/>
</dbReference>
<sequence length="206" mass="23410">MENRNFYEILGISADADIAEIRKAYRDLAMKYHPDRNPGNPDAEERFKEIRQAYDTLVDPERRAWYDESLREFSGRNGQTASQQTTGQQTGNTAEMLRQDGDRTYVMAMYALLALGLLTFVMPVAGIILAYVKRGDMSDSVYNNHADYLIKTFWGGLAGFILSKLTAFIGLGAVVLFLVSVWFVYRLAAGFIKLTDNKRMSLDTWF</sequence>